<evidence type="ECO:0000313" key="2">
    <source>
        <dbReference type="Proteomes" id="UP000183567"/>
    </source>
</evidence>
<proteinExistence type="predicted"/>
<comment type="caution">
    <text evidence="1">The sequence shown here is derived from an EMBL/GenBank/DDBJ whole genome shotgun (WGS) entry which is preliminary data.</text>
</comment>
<sequence length="62" mass="7224">MGREEVSRSSGPPRRLNGLQFKCLPLRHRRLISMPHYYALPSIRDTPPLRDFVYNTQFAPIA</sequence>
<gene>
    <name evidence="1" type="ORF">AZE42_03874</name>
</gene>
<dbReference type="AlphaFoldDB" id="A0A1J8RCY3"/>
<protein>
    <submittedName>
        <fullName evidence="1">Uncharacterized protein</fullName>
    </submittedName>
</protein>
<dbReference type="Proteomes" id="UP000183567">
    <property type="component" value="Unassembled WGS sequence"/>
</dbReference>
<evidence type="ECO:0000313" key="1">
    <source>
        <dbReference type="EMBL" id="OJA19626.1"/>
    </source>
</evidence>
<name>A0A1J8RCY3_9AGAM</name>
<keyword evidence="2" id="KW-1185">Reference proteome</keyword>
<reference evidence="1 2" key="1">
    <citation type="submission" date="2016-03" db="EMBL/GenBank/DDBJ databases">
        <title>Comparative genomics of the ectomycorrhizal sister species Rhizopogon vinicolor and Rhizopogon vesiculosus (Basidiomycota: Boletales) reveals a divergence of the mating type B locus.</title>
        <authorList>
            <person name="Mujic A.B."/>
            <person name="Kuo A."/>
            <person name="Tritt A."/>
            <person name="Lipzen A."/>
            <person name="Chen C."/>
            <person name="Johnson J."/>
            <person name="Sharma A."/>
            <person name="Barry K."/>
            <person name="Grigoriev I.V."/>
            <person name="Spatafora J.W."/>
        </authorList>
    </citation>
    <scope>NUCLEOTIDE SEQUENCE [LARGE SCALE GENOMIC DNA]</scope>
    <source>
        <strain evidence="1 2">AM-OR11-056</strain>
    </source>
</reference>
<dbReference type="EMBL" id="LVVM01000969">
    <property type="protein sequence ID" value="OJA19626.1"/>
    <property type="molecule type" value="Genomic_DNA"/>
</dbReference>
<organism evidence="1 2">
    <name type="scientific">Rhizopogon vesiculosus</name>
    <dbReference type="NCBI Taxonomy" id="180088"/>
    <lineage>
        <taxon>Eukaryota</taxon>
        <taxon>Fungi</taxon>
        <taxon>Dikarya</taxon>
        <taxon>Basidiomycota</taxon>
        <taxon>Agaricomycotina</taxon>
        <taxon>Agaricomycetes</taxon>
        <taxon>Agaricomycetidae</taxon>
        <taxon>Boletales</taxon>
        <taxon>Suillineae</taxon>
        <taxon>Rhizopogonaceae</taxon>
        <taxon>Rhizopogon</taxon>
    </lineage>
</organism>
<accession>A0A1J8RCY3</accession>